<dbReference type="SUPFAM" id="SSF50044">
    <property type="entry name" value="SH3-domain"/>
    <property type="match status" value="3"/>
</dbReference>
<dbReference type="Pfam" id="PF07653">
    <property type="entry name" value="SH3_2"/>
    <property type="match status" value="1"/>
</dbReference>
<dbReference type="Pfam" id="PF14604">
    <property type="entry name" value="SH3_9"/>
    <property type="match status" value="2"/>
</dbReference>
<keyword evidence="6" id="KW-0175">Coiled coil</keyword>
<feature type="compositionally biased region" description="Polar residues" evidence="7">
    <location>
        <begin position="1317"/>
        <end position="1334"/>
    </location>
</feature>
<evidence type="ECO:0000256" key="4">
    <source>
        <dbReference type="ARBA" id="ARBA00022490"/>
    </source>
</evidence>
<evidence type="ECO:0000256" key="1">
    <source>
        <dbReference type="ARBA" id="ARBA00004496"/>
    </source>
</evidence>
<protein>
    <submittedName>
        <fullName evidence="8">Peripheral-type benzodiazepine receptor-associated protein 1</fullName>
    </submittedName>
</protein>
<evidence type="ECO:0000256" key="3">
    <source>
        <dbReference type="ARBA" id="ARBA00022443"/>
    </source>
</evidence>
<feature type="region of interest" description="Disordered" evidence="7">
    <location>
        <begin position="42"/>
        <end position="63"/>
    </location>
</feature>
<feature type="compositionally biased region" description="Acidic residues" evidence="7">
    <location>
        <begin position="1087"/>
        <end position="1101"/>
    </location>
</feature>
<feature type="region of interest" description="Disordered" evidence="7">
    <location>
        <begin position="1019"/>
        <end position="1041"/>
    </location>
</feature>
<dbReference type="GO" id="GO:0007274">
    <property type="term" value="P:neuromuscular synaptic transmission"/>
    <property type="evidence" value="ECO:0007669"/>
    <property type="project" value="TreeGrafter"/>
</dbReference>
<dbReference type="SMART" id="SM00326">
    <property type="entry name" value="SH3"/>
    <property type="match status" value="3"/>
</dbReference>
<dbReference type="FunFam" id="2.30.30.40:FF:000016">
    <property type="entry name" value="RIMS-binding protein 2 isoform X2"/>
    <property type="match status" value="1"/>
</dbReference>
<dbReference type="InterPro" id="IPR036028">
    <property type="entry name" value="SH3-like_dom_sf"/>
</dbReference>
<keyword evidence="4" id="KW-0963">Cytoplasm</keyword>
<reference evidence="8" key="1">
    <citation type="journal article" date="2012" name="Nature">
        <title>The oyster genome reveals stress adaptation and complexity of shell formation.</title>
        <authorList>
            <person name="Zhang G."/>
            <person name="Fang X."/>
            <person name="Guo X."/>
            <person name="Li L."/>
            <person name="Luo R."/>
            <person name="Xu F."/>
            <person name="Yang P."/>
            <person name="Zhang L."/>
            <person name="Wang X."/>
            <person name="Qi H."/>
            <person name="Xiong Z."/>
            <person name="Que H."/>
            <person name="Xie Y."/>
            <person name="Holland P.W."/>
            <person name="Paps J."/>
            <person name="Zhu Y."/>
            <person name="Wu F."/>
            <person name="Chen Y."/>
            <person name="Wang J."/>
            <person name="Peng C."/>
            <person name="Meng J."/>
            <person name="Yang L."/>
            <person name="Liu J."/>
            <person name="Wen B."/>
            <person name="Zhang N."/>
            <person name="Huang Z."/>
            <person name="Zhu Q."/>
            <person name="Feng Y."/>
            <person name="Mount A."/>
            <person name="Hedgecock D."/>
            <person name="Xu Z."/>
            <person name="Liu Y."/>
            <person name="Domazet-Loso T."/>
            <person name="Du Y."/>
            <person name="Sun X."/>
            <person name="Zhang S."/>
            <person name="Liu B."/>
            <person name="Cheng P."/>
            <person name="Jiang X."/>
            <person name="Li J."/>
            <person name="Fan D."/>
            <person name="Wang W."/>
            <person name="Fu W."/>
            <person name="Wang T."/>
            <person name="Wang B."/>
            <person name="Zhang J."/>
            <person name="Peng Z."/>
            <person name="Li Y."/>
            <person name="Li N."/>
            <person name="Wang J."/>
            <person name="Chen M."/>
            <person name="He Y."/>
            <person name="Tan F."/>
            <person name="Song X."/>
            <person name="Zheng Q."/>
            <person name="Huang R."/>
            <person name="Yang H."/>
            <person name="Du X."/>
            <person name="Chen L."/>
            <person name="Yang M."/>
            <person name="Gaffney P.M."/>
            <person name="Wang S."/>
            <person name="Luo L."/>
            <person name="She Z."/>
            <person name="Ming Y."/>
            <person name="Huang W."/>
            <person name="Zhang S."/>
            <person name="Huang B."/>
            <person name="Zhang Y."/>
            <person name="Qu T."/>
            <person name="Ni P."/>
            <person name="Miao G."/>
            <person name="Wang J."/>
            <person name="Wang Q."/>
            <person name="Steinberg C.E."/>
            <person name="Wang H."/>
            <person name="Li N."/>
            <person name="Qian L."/>
            <person name="Zhang G."/>
            <person name="Li Y."/>
            <person name="Yang H."/>
            <person name="Liu X."/>
            <person name="Wang J."/>
            <person name="Yin Y."/>
            <person name="Wang J."/>
        </authorList>
    </citation>
    <scope>NUCLEOTIDE SEQUENCE [LARGE SCALE GENOMIC DNA]</scope>
    <source>
        <strain evidence="8">05x7-T-G4-1.051#20</strain>
    </source>
</reference>
<dbReference type="InterPro" id="IPR057884">
    <property type="entry name" value="FN3_RIM-BP1/2/3"/>
</dbReference>
<dbReference type="Gene3D" id="2.60.40.10">
    <property type="entry name" value="Immunoglobulins"/>
    <property type="match status" value="2"/>
</dbReference>
<name>K1QD85_MAGGI</name>
<feature type="compositionally biased region" description="Basic and acidic residues" evidence="7">
    <location>
        <begin position="1255"/>
        <end position="1280"/>
    </location>
</feature>
<dbReference type="CDD" id="cd12012">
    <property type="entry name" value="SH3_RIM-BP_2"/>
    <property type="match status" value="1"/>
</dbReference>
<dbReference type="Gene3D" id="2.30.30.40">
    <property type="entry name" value="SH3 Domains"/>
    <property type="match status" value="3"/>
</dbReference>
<evidence type="ECO:0000313" key="8">
    <source>
        <dbReference type="EMBL" id="EKC34877.1"/>
    </source>
</evidence>
<feature type="compositionally biased region" description="Basic residues" evidence="7">
    <location>
        <begin position="1181"/>
        <end position="1196"/>
    </location>
</feature>
<dbReference type="SUPFAM" id="SSF49265">
    <property type="entry name" value="Fibronectin type III"/>
    <property type="match status" value="2"/>
</dbReference>
<dbReference type="FunFam" id="2.30.30.40:FF:000023">
    <property type="entry name" value="RIMS-binding protein 2 isoform F"/>
    <property type="match status" value="1"/>
</dbReference>
<dbReference type="InParanoid" id="K1QD85"/>
<dbReference type="InterPro" id="IPR013783">
    <property type="entry name" value="Ig-like_fold"/>
</dbReference>
<dbReference type="InterPro" id="IPR035755">
    <property type="entry name" value="RIM-BP_SH3_3"/>
</dbReference>
<gene>
    <name evidence="8" type="ORF">CGI_10027586</name>
</gene>
<dbReference type="CDD" id="cd12014">
    <property type="entry name" value="SH3_RIM-BP_1"/>
    <property type="match status" value="1"/>
</dbReference>
<dbReference type="GO" id="GO:0045202">
    <property type="term" value="C:synapse"/>
    <property type="evidence" value="ECO:0007669"/>
    <property type="project" value="GOC"/>
</dbReference>
<organism evidence="8">
    <name type="scientific">Magallana gigas</name>
    <name type="common">Pacific oyster</name>
    <name type="synonym">Crassostrea gigas</name>
    <dbReference type="NCBI Taxonomy" id="29159"/>
    <lineage>
        <taxon>Eukaryota</taxon>
        <taxon>Metazoa</taxon>
        <taxon>Spiralia</taxon>
        <taxon>Lophotrochozoa</taxon>
        <taxon>Mollusca</taxon>
        <taxon>Bivalvia</taxon>
        <taxon>Autobranchia</taxon>
        <taxon>Pteriomorphia</taxon>
        <taxon>Ostreida</taxon>
        <taxon>Ostreoidea</taxon>
        <taxon>Ostreidae</taxon>
        <taxon>Magallana</taxon>
    </lineage>
</organism>
<feature type="compositionally biased region" description="Polar residues" evidence="7">
    <location>
        <begin position="708"/>
        <end position="720"/>
    </location>
</feature>
<dbReference type="InterPro" id="IPR040325">
    <property type="entry name" value="RIMBP1/2/3"/>
</dbReference>
<feature type="region of interest" description="Disordered" evidence="7">
    <location>
        <begin position="441"/>
        <end position="460"/>
    </location>
</feature>
<feature type="coiled-coil region" evidence="6">
    <location>
        <begin position="239"/>
        <end position="415"/>
    </location>
</feature>
<dbReference type="CDD" id="cd12013">
    <property type="entry name" value="SH3_RIM-BP_3"/>
    <property type="match status" value="1"/>
</dbReference>
<dbReference type="PANTHER" id="PTHR14234">
    <property type="entry name" value="RIM BINDING PROTEIN-RELATED"/>
    <property type="match status" value="1"/>
</dbReference>
<feature type="compositionally biased region" description="Polar residues" evidence="7">
    <location>
        <begin position="1110"/>
        <end position="1145"/>
    </location>
</feature>
<dbReference type="SMART" id="SM00060">
    <property type="entry name" value="FN3"/>
    <property type="match status" value="3"/>
</dbReference>
<dbReference type="Gene3D" id="1.20.5.170">
    <property type="match status" value="1"/>
</dbReference>
<feature type="compositionally biased region" description="Basic and acidic residues" evidence="7">
    <location>
        <begin position="686"/>
        <end position="702"/>
    </location>
</feature>
<keyword evidence="5" id="KW-0677">Repeat</keyword>
<dbReference type="PANTHER" id="PTHR14234:SF19">
    <property type="entry name" value="RIM-BINDING PROTEIN, ISOFORM F"/>
    <property type="match status" value="1"/>
</dbReference>
<feature type="compositionally biased region" description="Basic and acidic residues" evidence="7">
    <location>
        <begin position="1224"/>
        <end position="1247"/>
    </location>
</feature>
<proteinExistence type="inferred from homology"/>
<dbReference type="InterPro" id="IPR003961">
    <property type="entry name" value="FN3_dom"/>
</dbReference>
<feature type="region of interest" description="Disordered" evidence="7">
    <location>
        <begin position="466"/>
        <end position="493"/>
    </location>
</feature>
<evidence type="ECO:0000256" key="7">
    <source>
        <dbReference type="SAM" id="MobiDB-lite"/>
    </source>
</evidence>
<dbReference type="HOGENOM" id="CLU_001979_2_1_1"/>
<dbReference type="Pfam" id="PF25523">
    <property type="entry name" value="Ig_RIMBP2"/>
    <property type="match status" value="2"/>
</dbReference>
<sequence>MDALFFQKRQKDDQKPLEEKIKTLKKRNAELAAIARRLEEKAKHLQQENMKKVKEEMSPPESDHMKKLFARQRAKDLADHAKAMLAKDREIEELRKKCQELADTLSNADFLGPENVQMYEEKEELVTIIKQAAKERLQMEKQLAKIRPNPSRFSSVSTEPRPSEAITGHTRLVLSAWLWRLETGKVSEFRRGDNSIDHGALWFSIPRHCPRSPDYLPKLRDPPCIGVLINGAEVFLVAVQADLKKLKELETTNETLQKELSKLEKAREDTEKLEIELTQKKIECETLAEEIKKEKQRNKELESDLQESAAENTRLTVQVSDLQHRLQDLEQVSEECNILRLNLSEAQHECDQAKQERTALHVKVGSLEETIKSLKDSADRLKDLENEHQSTLQQLQNKQSQLHSLQQAQQDAKEEYDKALYSLKSLPTSHSFPVEENFHQSNAGQLTESSRFPGSENVQVDSTKSLDTGFADDEDLDNSQNPSPDQGKAQGEFEDPELYEIAKKLKELEASDSDEDILCEVCDNSFLVSYTSDFGLIVERILEWKVKKSKRMEYTCIVLNSNMKISAIDESRHSILAKKGPIQVFQAKYSYDPFQHSPNENPDAELPINAGDYVLVYGEMDEDGFFDGELLDGRRGLVPSNFIEKVADEDLSEFHAAMSDANHHDDDSIIGNSIQQDLDYDSSEEMGGKDTKQKTLEMKSTPDKLSPLINQNNSRSNSRPASDHSSDIDDLDLLDSSKVLTSVKIQSQPVDTLLPCPRELTLERQLTNSIVISWKPPLNHAQLDVKSYHVYADGVFKSLVRKNERTKALLENMDSKEVHRVSVRCNSNLGQSADSQCTMLVGKDAVPAPSDLKVSEITSNSAQISWLPGLAPATEHKVTVTADSLSNNRQEKLSAFVIFKTPSGGVPEPPLNVQVEAGPQEGTLLLTWIPVTIDSSGFSNGAVVTGYVVFADGRRVKEAQGPTNDHIILSADDFQGFIPKQLLVRTVTADKTESSNSDSIKLPQALIQEITDGAAKNVTKDSPVKQPVKNSMPLNSIVPDISEGDEDIDAVINRIAAEAERNMSPVLDNIEYGDDFIEGSSTSELSDIPEEVEEEVLEEATDQGPPPSKLSPQLLNGHTPLSKNTGAKSHTTSTPHKSNETSPKPRSSPRIPAIEITRDSGSERGNSVDISEEELDVSKSPVKHKRTDHHSSKGHSRNISPVSPGASVSPSEEIVANGRHSRHSRENSPQRDGHVTSELQYKNEKNTSNHVLPPDPRRRLYPESHASNKNETSPPHDQRPVKPQRRSPRHGGSPRNSPHRVSPQPDSSPHRDLADSKTYSDSNANDVSLASTVSDGRLDNSGVHHVPQLDLSDCDDSGDVDSISGEINPPIEDNRIRLFVALFDYDPESMSPNVECLDEELPFKEGQIIKIYGDKDADGFYRGECNGRVGFVPCNMVSEVQVEDTELAEQLLKESQTGFNPSMQLSNNYMKPADLGSRVSPAKVSTVTSSAQMRKMVALYDYDPQELSPNVDAEVELAFRSGDTITIYGDMDDDGFFMGEFNGRRGLVPSNFLQEAPLSDDEVLESASVISPARSGESLSNLSRNSDLTADKTQKMGPGSQLDQQLSHDSMNSVANQSHLYSTLQPTSPEDAKQKKKSSSILSKGKNIFKKLTR</sequence>
<feature type="compositionally biased region" description="Polar residues" evidence="7">
    <location>
        <begin position="1601"/>
        <end position="1628"/>
    </location>
</feature>
<dbReference type="InterPro" id="IPR035753">
    <property type="entry name" value="RIM-BP_SH3_2"/>
</dbReference>
<accession>K1QD85</accession>
<dbReference type="Pfam" id="PF25566">
    <property type="entry name" value="RIMB1_N"/>
    <property type="match status" value="1"/>
</dbReference>
<evidence type="ECO:0000256" key="6">
    <source>
        <dbReference type="SAM" id="Coils"/>
    </source>
</evidence>
<feature type="compositionally biased region" description="Low complexity" evidence="7">
    <location>
        <begin position="1200"/>
        <end position="1211"/>
    </location>
</feature>
<keyword evidence="3" id="KW-0728">SH3 domain</keyword>
<keyword evidence="8" id="KW-0675">Receptor</keyword>
<comment type="similarity">
    <text evidence="2">Belongs to the RIMBP family.</text>
</comment>
<dbReference type="PROSITE" id="PS50853">
    <property type="entry name" value="FN3"/>
    <property type="match status" value="1"/>
</dbReference>
<feature type="region of interest" description="Disordered" evidence="7">
    <location>
        <begin position="1589"/>
        <end position="1654"/>
    </location>
</feature>
<dbReference type="FunFam" id="2.30.30.40:FF:000006">
    <property type="entry name" value="RIMS-binding protein 2 isoform X1"/>
    <property type="match status" value="1"/>
</dbReference>
<comment type="subcellular location">
    <subcellularLocation>
        <location evidence="1">Cytoplasm</location>
    </subcellularLocation>
</comment>
<dbReference type="PROSITE" id="PS50002">
    <property type="entry name" value="SH3"/>
    <property type="match status" value="3"/>
</dbReference>
<dbReference type="InterPro" id="IPR057950">
    <property type="entry name" value="RIMB1/RIM3A-C-like_N"/>
</dbReference>
<evidence type="ECO:0000256" key="2">
    <source>
        <dbReference type="ARBA" id="ARBA00010749"/>
    </source>
</evidence>
<evidence type="ECO:0000256" key="5">
    <source>
        <dbReference type="ARBA" id="ARBA00022737"/>
    </source>
</evidence>
<dbReference type="EMBL" id="JH816283">
    <property type="protein sequence ID" value="EKC34877.1"/>
    <property type="molecule type" value="Genomic_DNA"/>
</dbReference>
<dbReference type="PRINTS" id="PR00452">
    <property type="entry name" value="SH3DOMAIN"/>
</dbReference>
<dbReference type="InterPro" id="IPR001452">
    <property type="entry name" value="SH3_domain"/>
</dbReference>
<dbReference type="InterPro" id="IPR036116">
    <property type="entry name" value="FN3_sf"/>
</dbReference>
<feature type="region of interest" description="Disordered" evidence="7">
    <location>
        <begin position="1073"/>
        <end position="1367"/>
    </location>
</feature>
<feature type="region of interest" description="Disordered" evidence="7">
    <location>
        <begin position="678"/>
        <end position="728"/>
    </location>
</feature>
<dbReference type="CDD" id="cd00063">
    <property type="entry name" value="FN3"/>
    <property type="match status" value="1"/>
</dbReference>